<evidence type="ECO:0000313" key="3">
    <source>
        <dbReference type="Proteomes" id="UP001208570"/>
    </source>
</evidence>
<comment type="caution">
    <text evidence="2">The sequence shown here is derived from an EMBL/GenBank/DDBJ whole genome shotgun (WGS) entry which is preliminary data.</text>
</comment>
<protein>
    <recommendedName>
        <fullName evidence="4">Secreted protein</fullName>
    </recommendedName>
</protein>
<name>A0AAD9MSW1_9ANNE</name>
<evidence type="ECO:0000256" key="1">
    <source>
        <dbReference type="SAM" id="SignalP"/>
    </source>
</evidence>
<feature type="chain" id="PRO_5042236305" description="Secreted protein" evidence="1">
    <location>
        <begin position="25"/>
        <end position="75"/>
    </location>
</feature>
<sequence>MTSSELGLLLFASVVAWLAGHAKSYVVDVIIKHKPKVMMCWTCPKRSSNELCNKWSPQRTCPTGENIFSDLTRNK</sequence>
<evidence type="ECO:0008006" key="4">
    <source>
        <dbReference type="Google" id="ProtNLM"/>
    </source>
</evidence>
<feature type="signal peptide" evidence="1">
    <location>
        <begin position="1"/>
        <end position="24"/>
    </location>
</feature>
<organism evidence="2 3">
    <name type="scientific">Paralvinella palmiformis</name>
    <dbReference type="NCBI Taxonomy" id="53620"/>
    <lineage>
        <taxon>Eukaryota</taxon>
        <taxon>Metazoa</taxon>
        <taxon>Spiralia</taxon>
        <taxon>Lophotrochozoa</taxon>
        <taxon>Annelida</taxon>
        <taxon>Polychaeta</taxon>
        <taxon>Sedentaria</taxon>
        <taxon>Canalipalpata</taxon>
        <taxon>Terebellida</taxon>
        <taxon>Terebelliformia</taxon>
        <taxon>Alvinellidae</taxon>
        <taxon>Paralvinella</taxon>
    </lineage>
</organism>
<accession>A0AAD9MSW1</accession>
<proteinExistence type="predicted"/>
<dbReference type="AlphaFoldDB" id="A0AAD9MSW1"/>
<dbReference type="EMBL" id="JAODUP010000935">
    <property type="protein sequence ID" value="KAK2142601.1"/>
    <property type="molecule type" value="Genomic_DNA"/>
</dbReference>
<evidence type="ECO:0000313" key="2">
    <source>
        <dbReference type="EMBL" id="KAK2142601.1"/>
    </source>
</evidence>
<feature type="non-terminal residue" evidence="2">
    <location>
        <position position="1"/>
    </location>
</feature>
<keyword evidence="3" id="KW-1185">Reference proteome</keyword>
<dbReference type="Proteomes" id="UP001208570">
    <property type="component" value="Unassembled WGS sequence"/>
</dbReference>
<reference evidence="2" key="1">
    <citation type="journal article" date="2023" name="Mol. Biol. Evol.">
        <title>Third-Generation Sequencing Reveals the Adaptive Role of the Epigenome in Three Deep-Sea Polychaetes.</title>
        <authorList>
            <person name="Perez M."/>
            <person name="Aroh O."/>
            <person name="Sun Y."/>
            <person name="Lan Y."/>
            <person name="Juniper S.K."/>
            <person name="Young C.R."/>
            <person name="Angers B."/>
            <person name="Qian P.Y."/>
        </authorList>
    </citation>
    <scope>NUCLEOTIDE SEQUENCE</scope>
    <source>
        <strain evidence="2">P08H-3</strain>
    </source>
</reference>
<gene>
    <name evidence="2" type="ORF">LSH36_935g00020</name>
</gene>
<keyword evidence="1" id="KW-0732">Signal</keyword>